<dbReference type="Pfam" id="PF14258">
    <property type="entry name" value="DUF4350"/>
    <property type="match status" value="1"/>
</dbReference>
<feature type="domain" description="DUF4350" evidence="2">
    <location>
        <begin position="62"/>
        <end position="248"/>
    </location>
</feature>
<keyword evidence="4" id="KW-1185">Reference proteome</keyword>
<keyword evidence="1" id="KW-1133">Transmembrane helix</keyword>
<reference evidence="3" key="1">
    <citation type="submission" date="2021-11" db="EMBL/GenBank/DDBJ databases">
        <title>Streptomyces corallinus and Kineosporia corallina sp. nov., two new coral-derived marine actinobacteria.</title>
        <authorList>
            <person name="Buangrab K."/>
            <person name="Sutthacheep M."/>
            <person name="Yeemin T."/>
            <person name="Harunari E."/>
            <person name="Igarashi Y."/>
            <person name="Sripreechasak P."/>
            <person name="Kanchanasin P."/>
            <person name="Tanasupawat S."/>
            <person name="Phongsopitanun W."/>
        </authorList>
    </citation>
    <scope>NUCLEOTIDE SEQUENCE</scope>
    <source>
        <strain evidence="3">JCM 31032</strain>
    </source>
</reference>
<proteinExistence type="predicted"/>
<name>A0A9X1NKH0_9ACTN</name>
<gene>
    <name evidence="3" type="ORF">LR394_31505</name>
</gene>
<evidence type="ECO:0000259" key="2">
    <source>
        <dbReference type="Pfam" id="PF14258"/>
    </source>
</evidence>
<feature type="transmembrane region" description="Helical" evidence="1">
    <location>
        <begin position="32"/>
        <end position="51"/>
    </location>
</feature>
<dbReference type="AlphaFoldDB" id="A0A9X1NKH0"/>
<accession>A0A9X1NKH0</accession>
<evidence type="ECO:0000256" key="1">
    <source>
        <dbReference type="SAM" id="Phobius"/>
    </source>
</evidence>
<dbReference type="Proteomes" id="UP001138997">
    <property type="component" value="Unassembled WGS sequence"/>
</dbReference>
<protein>
    <submittedName>
        <fullName evidence="3">DUF4350 domain-containing protein</fullName>
    </submittedName>
</protein>
<organism evidence="3 4">
    <name type="scientific">Kineosporia babensis</name>
    <dbReference type="NCBI Taxonomy" id="499548"/>
    <lineage>
        <taxon>Bacteria</taxon>
        <taxon>Bacillati</taxon>
        <taxon>Actinomycetota</taxon>
        <taxon>Actinomycetes</taxon>
        <taxon>Kineosporiales</taxon>
        <taxon>Kineosporiaceae</taxon>
        <taxon>Kineosporia</taxon>
    </lineage>
</organism>
<sequence>MTQPPTQTTVEAPATTPSVIQDLRALAIRSRWPLAVAVVIALSVAVVALTVPTSSDGRRLSPANPAPEGSRGLAQVLQRQGVEVIQAERSTAVTEATTPNSTLVVTDTKLLAPEQLDRLARDDASRLILIEPDELTLSVLAPQVRTAGYSNRLDVRDPRCSIEAAVTAGAVRGGGNLYARSGGASEGGVAICYPQSDSDDTSDVDSATDRGTYVVTVSGGKQIIVIGQSDLITNEYLPAGGNAALALHTFGAQPELVWYMPDPLEVVGSGQRQSIDELAPDWVVWVLIQIGLITLLAMFWRARRFGRLVGEPLPVIVRAAETQEGRARLYRQFHARGRAAATLRTATLRRLASRIAASPGITPEQLVVQVAARTGGNQYEIGQALIGPTPGSDGELVELADRLDQIERAAGVVPSPTRNR</sequence>
<keyword evidence="1" id="KW-0812">Transmembrane</keyword>
<evidence type="ECO:0000313" key="4">
    <source>
        <dbReference type="Proteomes" id="UP001138997"/>
    </source>
</evidence>
<feature type="transmembrane region" description="Helical" evidence="1">
    <location>
        <begin position="282"/>
        <end position="300"/>
    </location>
</feature>
<keyword evidence="1" id="KW-0472">Membrane</keyword>
<dbReference type="RefSeq" id="WP_231448256.1">
    <property type="nucleotide sequence ID" value="NZ_JAJOMB010000022.1"/>
</dbReference>
<evidence type="ECO:0000313" key="3">
    <source>
        <dbReference type="EMBL" id="MCD5315434.1"/>
    </source>
</evidence>
<dbReference type="EMBL" id="JAJOMB010000022">
    <property type="protein sequence ID" value="MCD5315434.1"/>
    <property type="molecule type" value="Genomic_DNA"/>
</dbReference>
<comment type="caution">
    <text evidence="3">The sequence shown here is derived from an EMBL/GenBank/DDBJ whole genome shotgun (WGS) entry which is preliminary data.</text>
</comment>
<dbReference type="InterPro" id="IPR025646">
    <property type="entry name" value="DUF4350"/>
</dbReference>